<evidence type="ECO:0000259" key="5">
    <source>
        <dbReference type="PROSITE" id="PS50865"/>
    </source>
</evidence>
<dbReference type="Proteomes" id="UP000620124">
    <property type="component" value="Unassembled WGS sequence"/>
</dbReference>
<dbReference type="Pfam" id="PF01753">
    <property type="entry name" value="zf-MYND"/>
    <property type="match status" value="1"/>
</dbReference>
<sequence length="360" mass="39575">MPKDFEDLVYVGDDWCFCGHLKESCNECCVDYRGLNNWGKVAPWLEKSGWPKAEIDRILEDELEIMRRPALQVFDIASDAAPSRNPDTVPQTVCNAHGKTGCSTCFDFGAFLLQDAELWGKHSTYLKKAGLPVPVPPTPPLGVFERRYPRLRGFPDIGAVSLPAEHTLAFKYPEFRLLNQLPAFTGHSPLGWILFGIIVARQGPGMTYTLKDAAGASVSLRFVESWALENGGGDPTGKDAEQYKNLKPGTILSLKCVTMSMTAHNEPQVAVEKINLSGVKILKSSLMDVRTINDNLRKAAPGCCSLCAKVDASSMCLLCKSPYCSKECQAKDWKEGGHKQACPAIAHLRSLNYMFRAADA</sequence>
<evidence type="ECO:0000256" key="3">
    <source>
        <dbReference type="ARBA" id="ARBA00022833"/>
    </source>
</evidence>
<dbReference type="AlphaFoldDB" id="A0A8H6YY67"/>
<dbReference type="InterPro" id="IPR002893">
    <property type="entry name" value="Znf_MYND"/>
</dbReference>
<evidence type="ECO:0000256" key="1">
    <source>
        <dbReference type="ARBA" id="ARBA00022723"/>
    </source>
</evidence>
<gene>
    <name evidence="6" type="ORF">MVEN_00474900</name>
</gene>
<protein>
    <submittedName>
        <fullName evidence="6">MYND-type domain-containing protein</fullName>
    </submittedName>
</protein>
<reference evidence="6" key="1">
    <citation type="submission" date="2020-05" db="EMBL/GenBank/DDBJ databases">
        <title>Mycena genomes resolve the evolution of fungal bioluminescence.</title>
        <authorList>
            <person name="Tsai I.J."/>
        </authorList>
    </citation>
    <scope>NUCLEOTIDE SEQUENCE</scope>
    <source>
        <strain evidence="6">CCC161011</strain>
    </source>
</reference>
<dbReference type="SUPFAM" id="SSF144232">
    <property type="entry name" value="HIT/MYND zinc finger-like"/>
    <property type="match status" value="1"/>
</dbReference>
<accession>A0A8H6YY67</accession>
<keyword evidence="7" id="KW-1185">Reference proteome</keyword>
<evidence type="ECO:0000256" key="4">
    <source>
        <dbReference type="PROSITE-ProRule" id="PRU00134"/>
    </source>
</evidence>
<evidence type="ECO:0000256" key="2">
    <source>
        <dbReference type="ARBA" id="ARBA00022771"/>
    </source>
</evidence>
<dbReference type="PROSITE" id="PS50865">
    <property type="entry name" value="ZF_MYND_2"/>
    <property type="match status" value="1"/>
</dbReference>
<organism evidence="6 7">
    <name type="scientific">Mycena venus</name>
    <dbReference type="NCBI Taxonomy" id="2733690"/>
    <lineage>
        <taxon>Eukaryota</taxon>
        <taxon>Fungi</taxon>
        <taxon>Dikarya</taxon>
        <taxon>Basidiomycota</taxon>
        <taxon>Agaricomycotina</taxon>
        <taxon>Agaricomycetes</taxon>
        <taxon>Agaricomycetidae</taxon>
        <taxon>Agaricales</taxon>
        <taxon>Marasmiineae</taxon>
        <taxon>Mycenaceae</taxon>
        <taxon>Mycena</taxon>
    </lineage>
</organism>
<keyword evidence="2 4" id="KW-0863">Zinc-finger</keyword>
<comment type="caution">
    <text evidence="6">The sequence shown here is derived from an EMBL/GenBank/DDBJ whole genome shotgun (WGS) entry which is preliminary data.</text>
</comment>
<keyword evidence="3" id="KW-0862">Zinc</keyword>
<proteinExistence type="predicted"/>
<evidence type="ECO:0000313" key="6">
    <source>
        <dbReference type="EMBL" id="KAF7365990.1"/>
    </source>
</evidence>
<dbReference type="GO" id="GO:0008270">
    <property type="term" value="F:zinc ion binding"/>
    <property type="evidence" value="ECO:0007669"/>
    <property type="project" value="UniProtKB-KW"/>
</dbReference>
<name>A0A8H6YY67_9AGAR</name>
<feature type="domain" description="MYND-type" evidence="5">
    <location>
        <begin position="304"/>
        <end position="342"/>
    </location>
</feature>
<keyword evidence="1" id="KW-0479">Metal-binding</keyword>
<dbReference type="EMBL" id="JACAZI010000003">
    <property type="protein sequence ID" value="KAF7365990.1"/>
    <property type="molecule type" value="Genomic_DNA"/>
</dbReference>
<evidence type="ECO:0000313" key="7">
    <source>
        <dbReference type="Proteomes" id="UP000620124"/>
    </source>
</evidence>
<dbReference type="Gene3D" id="6.10.140.2220">
    <property type="match status" value="1"/>
</dbReference>
<dbReference type="OrthoDB" id="265717at2759"/>